<feature type="domain" description="Calcineurin-like phosphoesterase" evidence="2">
    <location>
        <begin position="378"/>
        <end position="546"/>
    </location>
</feature>
<name>A0AAD3D5D4_9STRA</name>
<dbReference type="PANTHER" id="PTHR12905:SF0">
    <property type="entry name" value="CALCINEURIN-LIKE PHOSPHOESTERASE DOMAIN-CONTAINING PROTEIN"/>
    <property type="match status" value="1"/>
</dbReference>
<dbReference type="CDD" id="cd07379">
    <property type="entry name" value="MPP_239FB"/>
    <property type="match status" value="1"/>
</dbReference>
<gene>
    <name evidence="3" type="ORF">CTEN210_14524</name>
</gene>
<dbReference type="InterPro" id="IPR051693">
    <property type="entry name" value="UPF0046_metallophosphoest"/>
</dbReference>
<dbReference type="EMBL" id="BLLK01000060">
    <property type="protein sequence ID" value="GFH58048.1"/>
    <property type="molecule type" value="Genomic_DNA"/>
</dbReference>
<dbReference type="Pfam" id="PF00149">
    <property type="entry name" value="Metallophos"/>
    <property type="match status" value="1"/>
</dbReference>
<dbReference type="SUPFAM" id="SSF56300">
    <property type="entry name" value="Metallo-dependent phosphatases"/>
    <property type="match status" value="1"/>
</dbReference>
<evidence type="ECO:0000313" key="4">
    <source>
        <dbReference type="Proteomes" id="UP001054902"/>
    </source>
</evidence>
<comment type="caution">
    <text evidence="3">The sequence shown here is derived from an EMBL/GenBank/DDBJ whole genome shotgun (WGS) entry which is preliminary data.</text>
</comment>
<organism evidence="3 4">
    <name type="scientific">Chaetoceros tenuissimus</name>
    <dbReference type="NCBI Taxonomy" id="426638"/>
    <lineage>
        <taxon>Eukaryota</taxon>
        <taxon>Sar</taxon>
        <taxon>Stramenopiles</taxon>
        <taxon>Ochrophyta</taxon>
        <taxon>Bacillariophyta</taxon>
        <taxon>Coscinodiscophyceae</taxon>
        <taxon>Chaetocerotophycidae</taxon>
        <taxon>Chaetocerotales</taxon>
        <taxon>Chaetocerotaceae</taxon>
        <taxon>Chaetoceros</taxon>
    </lineage>
</organism>
<accession>A0AAD3D5D4</accession>
<proteinExistence type="predicted"/>
<dbReference type="InterPro" id="IPR029052">
    <property type="entry name" value="Metallo-depent_PP-like"/>
</dbReference>
<evidence type="ECO:0000259" key="2">
    <source>
        <dbReference type="Pfam" id="PF00149"/>
    </source>
</evidence>
<dbReference type="InterPro" id="IPR004843">
    <property type="entry name" value="Calcineurin-like_PHP"/>
</dbReference>
<reference evidence="3 4" key="1">
    <citation type="journal article" date="2021" name="Sci. Rep.">
        <title>The genome of the diatom Chaetoceros tenuissimus carries an ancient integrated fragment of an extant virus.</title>
        <authorList>
            <person name="Hongo Y."/>
            <person name="Kimura K."/>
            <person name="Takaki Y."/>
            <person name="Yoshida Y."/>
            <person name="Baba S."/>
            <person name="Kobayashi G."/>
            <person name="Nagasaki K."/>
            <person name="Hano T."/>
            <person name="Tomaru Y."/>
        </authorList>
    </citation>
    <scope>NUCLEOTIDE SEQUENCE [LARGE SCALE GENOMIC DNA]</scope>
    <source>
        <strain evidence="3 4">NIES-3715</strain>
    </source>
</reference>
<dbReference type="AlphaFoldDB" id="A0AAD3D5D4"/>
<dbReference type="Proteomes" id="UP001054902">
    <property type="component" value="Unassembled WGS sequence"/>
</dbReference>
<sequence length="623" mass="70090">MRLIGLFVSLLAARSTKRKTSKFVKKEQDRLSIHNTRLKWATETDAVVLIDLENVRGKSNFDLTHQELLRQTTQWVQMNELEDKVTFVVDHGSLHTAYYLQEEKLSLVFAGPRMKADDVLARDIAFFEKNAIVVTADNELMSRCRNAMSNSEHDIEVAFIQPIKFISDLKALDDKLARKRLEAEESNDNPSDTETASSSDDDDDEISQELANKIEEEIKIRGAMYETEVQMRTKRNMNTPKKRRKLEKRARMLCERLAMKGGQKLDHLTAINGVSDYDKKFQDEVLSQWQKLRKNATRREMTGDRILLAEHFRRQIENVAIEEESKEEQSDTEMNHSLRYVQHIQNMLGNNVATSMGSGDIKQIGDDSGSEGGNGPVRLVIVSDTHGYEESLTPKGGILPRGDILLHLGDFAIDSSVKKQRSAIERFDGWLARQPHRTKIVLRGNHDPFSVQFPISGANFFSRPKSIAIDGKLTITLVPYSSPRNLSSSWRKLPMFCDILATHSPPHRILDKCYNGANAGCSAIRGKVERMIAGPPYLWLCGHIHEGRGAEKHAFGLSPRETLVVNGANANEGRATHIEAGPIVLDIDTEGNIKYVEGDEAMTKQMEKLGVESAANTEVEVVA</sequence>
<protein>
    <recommendedName>
        <fullName evidence="2">Calcineurin-like phosphoesterase domain-containing protein</fullName>
    </recommendedName>
</protein>
<dbReference type="GO" id="GO:0016787">
    <property type="term" value="F:hydrolase activity"/>
    <property type="evidence" value="ECO:0007669"/>
    <property type="project" value="InterPro"/>
</dbReference>
<keyword evidence="4" id="KW-1185">Reference proteome</keyword>
<evidence type="ECO:0000256" key="1">
    <source>
        <dbReference type="SAM" id="MobiDB-lite"/>
    </source>
</evidence>
<dbReference type="Gene3D" id="3.60.21.10">
    <property type="match status" value="2"/>
</dbReference>
<dbReference type="PANTHER" id="PTHR12905">
    <property type="entry name" value="METALLOPHOSPHOESTERASE"/>
    <property type="match status" value="1"/>
</dbReference>
<evidence type="ECO:0000313" key="3">
    <source>
        <dbReference type="EMBL" id="GFH58048.1"/>
    </source>
</evidence>
<feature type="region of interest" description="Disordered" evidence="1">
    <location>
        <begin position="181"/>
        <end position="206"/>
    </location>
</feature>